<keyword evidence="2" id="KW-0472">Membrane</keyword>
<feature type="region of interest" description="Disordered" evidence="1">
    <location>
        <begin position="114"/>
        <end position="148"/>
    </location>
</feature>
<evidence type="ECO:0000256" key="2">
    <source>
        <dbReference type="SAM" id="Phobius"/>
    </source>
</evidence>
<feature type="transmembrane region" description="Helical" evidence="2">
    <location>
        <begin position="209"/>
        <end position="227"/>
    </location>
</feature>
<reference evidence="4" key="1">
    <citation type="submission" date="2023-07" db="EMBL/GenBank/DDBJ databases">
        <title>Whole genome sequence analysis of rice epiphytic Sphingomonas sanguinis OsEp_Plm_15B2.</title>
        <authorList>
            <person name="Sahu K.P."/>
            <person name="Asharani P."/>
            <person name="Reddy B."/>
            <person name="Kumar A."/>
        </authorList>
    </citation>
    <scope>NUCLEOTIDE SEQUENCE [LARGE SCALE GENOMIC DNA]</scope>
    <source>
        <strain evidence="4">OsEp_Plm_15B2</strain>
    </source>
</reference>
<feature type="transmembrane region" description="Helical" evidence="2">
    <location>
        <begin position="74"/>
        <end position="98"/>
    </location>
</feature>
<dbReference type="EMBL" id="JAOBTW010000001">
    <property type="protein sequence ID" value="MDZ7280749.1"/>
    <property type="molecule type" value="Genomic_DNA"/>
</dbReference>
<keyword evidence="2" id="KW-1133">Transmembrane helix</keyword>
<name>A0ABU5LLE1_9SPHN</name>
<organism evidence="3 4">
    <name type="scientific">Sphingomonas sanguinis</name>
    <dbReference type="NCBI Taxonomy" id="33051"/>
    <lineage>
        <taxon>Bacteria</taxon>
        <taxon>Pseudomonadati</taxon>
        <taxon>Pseudomonadota</taxon>
        <taxon>Alphaproteobacteria</taxon>
        <taxon>Sphingomonadales</taxon>
        <taxon>Sphingomonadaceae</taxon>
        <taxon>Sphingomonas</taxon>
    </lineage>
</organism>
<evidence type="ECO:0000313" key="3">
    <source>
        <dbReference type="EMBL" id="MDZ7280749.1"/>
    </source>
</evidence>
<keyword evidence="4" id="KW-1185">Reference proteome</keyword>
<feature type="transmembrane region" description="Helical" evidence="2">
    <location>
        <begin position="171"/>
        <end position="189"/>
    </location>
</feature>
<comment type="caution">
    <text evidence="3">The sequence shown here is derived from an EMBL/GenBank/DDBJ whole genome shotgun (WGS) entry which is preliminary data.</text>
</comment>
<evidence type="ECO:0000313" key="4">
    <source>
        <dbReference type="Proteomes" id="UP001292182"/>
    </source>
</evidence>
<feature type="transmembrane region" description="Helical" evidence="2">
    <location>
        <begin position="35"/>
        <end position="54"/>
    </location>
</feature>
<protein>
    <recommendedName>
        <fullName evidence="5">DUF5671 domain-containing protein</fullName>
    </recommendedName>
</protein>
<sequence>MIIPKTFLQSFGNIAILRSNQKAITQKEKAFYGELALWIIVAISISASTFWLLFTAESPAQRKIIISHDYNNLTISLFLILFPVIFNAIFGALPLEIIRIRGMSVSERAEYRGRSPAAYNSSPPGIDDGPADQSRPSPSSGNTKHDSWPLMTLKNNADYSRLLASRIYARAGVYLLIGGLVALGGLWFFYSQPPISYSSKDLSAHIIEIAPRVSILFFIELIAFFFLRQYRGAMDEFRYYEAIQRHREEMVFAYYLVNDKGDNKAVLDAINSNMFSSKREYMPTGHSTESIELRKLESDDLAGIAKIIEGIGSLKK</sequence>
<keyword evidence="2" id="KW-0812">Transmembrane</keyword>
<evidence type="ECO:0008006" key="5">
    <source>
        <dbReference type="Google" id="ProtNLM"/>
    </source>
</evidence>
<dbReference type="Proteomes" id="UP001292182">
    <property type="component" value="Unassembled WGS sequence"/>
</dbReference>
<dbReference type="RefSeq" id="WP_322538333.1">
    <property type="nucleotide sequence ID" value="NZ_JAOBTW010000001.1"/>
</dbReference>
<gene>
    <name evidence="3" type="ORF">N4G62_01750</name>
</gene>
<proteinExistence type="predicted"/>
<evidence type="ECO:0000256" key="1">
    <source>
        <dbReference type="SAM" id="MobiDB-lite"/>
    </source>
</evidence>
<accession>A0ABU5LLE1</accession>